<feature type="domain" description="NolW-like" evidence="2">
    <location>
        <begin position="24"/>
        <end position="82"/>
    </location>
</feature>
<gene>
    <name evidence="3" type="ORF">O6P33_08380</name>
</gene>
<evidence type="ECO:0000259" key="2">
    <source>
        <dbReference type="Pfam" id="PF03958"/>
    </source>
</evidence>
<dbReference type="RefSeq" id="WP_269817335.1">
    <property type="nucleotide sequence ID" value="NZ_CP114976.1"/>
</dbReference>
<evidence type="ECO:0000313" key="3">
    <source>
        <dbReference type="EMBL" id="WBE24392.1"/>
    </source>
</evidence>
<reference evidence="3 4" key="1">
    <citation type="submission" date="2022-12" db="EMBL/GenBank/DDBJ databases">
        <title>Coexistence and Characterization of a Novel Tigecycline Resistance gene tet(X) variant and blaNDM-1 in a Pseudomonas caeni Isolate of Chicken Origin.</title>
        <authorList>
            <person name="Lu X."/>
            <person name="Zhang L."/>
            <person name="Li R."/>
            <person name="Wang Z."/>
        </authorList>
    </citation>
    <scope>NUCLEOTIDE SEQUENCE [LARGE SCALE GENOMIC DNA]</scope>
    <source>
        <strain evidence="3 4">CE14</strain>
    </source>
</reference>
<dbReference type="Pfam" id="PF03958">
    <property type="entry name" value="Secretin_N"/>
    <property type="match status" value="1"/>
</dbReference>
<evidence type="ECO:0000313" key="4">
    <source>
        <dbReference type="Proteomes" id="UP001212189"/>
    </source>
</evidence>
<dbReference type="AlphaFoldDB" id="A0AAE9VN60"/>
<evidence type="ECO:0000256" key="1">
    <source>
        <dbReference type="SAM" id="SignalP"/>
    </source>
</evidence>
<dbReference type="KEGG" id="dce:O6P33_08380"/>
<dbReference type="Proteomes" id="UP001212189">
    <property type="component" value="Chromosome"/>
</dbReference>
<keyword evidence="1" id="KW-0732">Signal</keyword>
<organism evidence="3 4">
    <name type="scientific">Denitrificimonas caeni</name>
    <dbReference type="NCBI Taxonomy" id="521720"/>
    <lineage>
        <taxon>Bacteria</taxon>
        <taxon>Pseudomonadati</taxon>
        <taxon>Pseudomonadota</taxon>
        <taxon>Gammaproteobacteria</taxon>
        <taxon>Pseudomonadales</taxon>
        <taxon>Pseudomonadaceae</taxon>
        <taxon>Denitrificimonas</taxon>
    </lineage>
</organism>
<dbReference type="Gene3D" id="3.30.1370.120">
    <property type="match status" value="1"/>
</dbReference>
<sequence>MRNLSRLIGLVVLTVSAALTQAASEVIELNYRMAQDVLPVVQSVLGDSGRATAYGNQLIINASHDKIAEVRSILSSIDKQPRNLLITVDTQGNQFNRERGYQADGMISGRHGQIIIGQGEQQGRDQVNIIRNTTQNRDGSLRTVRALEGSAALVQVGQSVPQRSTSYGPYGQVQERTEYRAVNQGFYVTATVHGDNVQIEINSQNDRRSQQYNDVIDTQSTSSRVSGRLGEWISVSASNQDSSQRQDGFLQKRYSTGREDSQLQIKVEVLD</sequence>
<keyword evidence="4" id="KW-1185">Reference proteome</keyword>
<feature type="chain" id="PRO_5042241796" evidence="1">
    <location>
        <begin position="23"/>
        <end position="271"/>
    </location>
</feature>
<proteinExistence type="predicted"/>
<dbReference type="EMBL" id="CP114976">
    <property type="protein sequence ID" value="WBE24392.1"/>
    <property type="molecule type" value="Genomic_DNA"/>
</dbReference>
<name>A0AAE9VN60_9GAMM</name>
<dbReference type="InterPro" id="IPR038591">
    <property type="entry name" value="NolW-like_sf"/>
</dbReference>
<feature type="signal peptide" evidence="1">
    <location>
        <begin position="1"/>
        <end position="22"/>
    </location>
</feature>
<dbReference type="InterPro" id="IPR005644">
    <property type="entry name" value="NolW-like"/>
</dbReference>
<accession>A0AAE9VN60</accession>
<protein>
    <submittedName>
        <fullName evidence="3">Secretin</fullName>
    </submittedName>
</protein>